<dbReference type="Proteomes" id="UP000199701">
    <property type="component" value="Unassembled WGS sequence"/>
</dbReference>
<comment type="subcellular location">
    <subcellularLocation>
        <location evidence="1">Membrane</location>
        <topology evidence="1">Multi-pass membrane protein</topology>
    </subcellularLocation>
</comment>
<evidence type="ECO:0000256" key="2">
    <source>
        <dbReference type="ARBA" id="ARBA00022692"/>
    </source>
</evidence>
<feature type="transmembrane region" description="Helical" evidence="5">
    <location>
        <begin position="384"/>
        <end position="401"/>
    </location>
</feature>
<feature type="transmembrane region" description="Helical" evidence="5">
    <location>
        <begin position="252"/>
        <end position="277"/>
    </location>
</feature>
<evidence type="ECO:0000313" key="8">
    <source>
        <dbReference type="Proteomes" id="UP000199701"/>
    </source>
</evidence>
<organism evidence="7 8">
    <name type="scientific">[Clostridium] fimetarium</name>
    <dbReference type="NCBI Taxonomy" id="99656"/>
    <lineage>
        <taxon>Bacteria</taxon>
        <taxon>Bacillati</taxon>
        <taxon>Bacillota</taxon>
        <taxon>Clostridia</taxon>
        <taxon>Lachnospirales</taxon>
        <taxon>Lachnospiraceae</taxon>
    </lineage>
</organism>
<evidence type="ECO:0000256" key="5">
    <source>
        <dbReference type="SAM" id="Phobius"/>
    </source>
</evidence>
<evidence type="ECO:0000313" key="7">
    <source>
        <dbReference type="EMBL" id="SEV84197.1"/>
    </source>
</evidence>
<evidence type="ECO:0000256" key="1">
    <source>
        <dbReference type="ARBA" id="ARBA00004141"/>
    </source>
</evidence>
<dbReference type="EMBL" id="FOJI01000001">
    <property type="protein sequence ID" value="SEV84197.1"/>
    <property type="molecule type" value="Genomic_DNA"/>
</dbReference>
<feature type="transmembrane region" description="Helical" evidence="5">
    <location>
        <begin position="211"/>
        <end position="231"/>
    </location>
</feature>
<keyword evidence="8" id="KW-1185">Reference proteome</keyword>
<reference evidence="7 8" key="1">
    <citation type="submission" date="2016-10" db="EMBL/GenBank/DDBJ databases">
        <authorList>
            <person name="de Groot N.N."/>
        </authorList>
    </citation>
    <scope>NUCLEOTIDE SEQUENCE [LARGE SCALE GENOMIC DNA]</scope>
    <source>
        <strain evidence="7 8">DSM 9179</strain>
    </source>
</reference>
<feature type="transmembrane region" description="Helical" evidence="5">
    <location>
        <begin position="297"/>
        <end position="318"/>
    </location>
</feature>
<feature type="transmembrane region" description="Helical" evidence="5">
    <location>
        <begin position="325"/>
        <end position="346"/>
    </location>
</feature>
<dbReference type="InterPro" id="IPR051328">
    <property type="entry name" value="T7SS_ABC-Transporter"/>
</dbReference>
<sequence length="409" mass="45144">MAKYLLLLWFQIKAAFKSLPKLICATLIFASLVVLIGFCGTKLLTNSKSSSKMDIAVVLPPDGDAYTSLAFSFLSEIETVKNVCTFKEMSKESAYEGLKNGSIYAIILVPDNFINHIIDGTNTPANIIFPRSGIGTKSMLFRTLVNSGVTDIGAAQAGIYAVDDVCNYYKIKDGVEKSEDFLNKAYFSYALDRSVYFKTNTISATGNLTIIQFYICSGIVLLLLLSGISCSDLLKRETSALSISLKRRRIPIFLLFLFKIVGVTLVFFTMLIFAYMMTALAQIRFPAISNVLVYINFTSFISLFLLIFGVFSMILFIFQFANSQSLGVLLLFTLSTLMLFISGGFIPSSLLPEIVQKIGVFLPTTYFIKLCGEIITNTTTLGTFIINVGFSGLFIGGAAFFDHVQQNRL</sequence>
<evidence type="ECO:0000256" key="4">
    <source>
        <dbReference type="ARBA" id="ARBA00023136"/>
    </source>
</evidence>
<keyword evidence="2 5" id="KW-0812">Transmembrane</keyword>
<dbReference type="Gene3D" id="3.40.1710.10">
    <property type="entry name" value="abc type-2 transporter like domain"/>
    <property type="match status" value="1"/>
</dbReference>
<protein>
    <submittedName>
        <fullName evidence="7">ABC-2 type transport system permease protein</fullName>
    </submittedName>
</protein>
<dbReference type="GO" id="GO:0140359">
    <property type="term" value="F:ABC-type transporter activity"/>
    <property type="evidence" value="ECO:0007669"/>
    <property type="project" value="InterPro"/>
</dbReference>
<dbReference type="GO" id="GO:0016020">
    <property type="term" value="C:membrane"/>
    <property type="evidence" value="ECO:0007669"/>
    <property type="project" value="UniProtKB-SubCell"/>
</dbReference>
<dbReference type="STRING" id="99656.SAMN05421659_101259"/>
<dbReference type="AlphaFoldDB" id="A0A1I0M6T9"/>
<evidence type="ECO:0000256" key="3">
    <source>
        <dbReference type="ARBA" id="ARBA00022989"/>
    </source>
</evidence>
<accession>A0A1I0M6T9</accession>
<feature type="transmembrane region" description="Helical" evidence="5">
    <location>
        <begin position="21"/>
        <end position="44"/>
    </location>
</feature>
<dbReference type="OrthoDB" id="2066511at2"/>
<keyword evidence="4 5" id="KW-0472">Membrane</keyword>
<proteinExistence type="predicted"/>
<gene>
    <name evidence="7" type="ORF">SAMN05421659_101259</name>
</gene>
<dbReference type="RefSeq" id="WP_092449786.1">
    <property type="nucleotide sequence ID" value="NZ_FOJI01000001.1"/>
</dbReference>
<name>A0A1I0M6T9_9FIRM</name>
<dbReference type="PANTHER" id="PTHR43077">
    <property type="entry name" value="TRANSPORT PERMEASE YVFS-RELATED"/>
    <property type="match status" value="1"/>
</dbReference>
<dbReference type="PANTHER" id="PTHR43077:SF10">
    <property type="entry name" value="TRANSPORT PERMEASE PROTEIN"/>
    <property type="match status" value="1"/>
</dbReference>
<dbReference type="Pfam" id="PF12698">
    <property type="entry name" value="ABC2_membrane_3"/>
    <property type="match status" value="1"/>
</dbReference>
<evidence type="ECO:0000259" key="6">
    <source>
        <dbReference type="Pfam" id="PF12698"/>
    </source>
</evidence>
<feature type="domain" description="ABC-2 type transporter transmembrane" evidence="6">
    <location>
        <begin position="23"/>
        <end position="395"/>
    </location>
</feature>
<keyword evidence="3 5" id="KW-1133">Transmembrane helix</keyword>
<dbReference type="InterPro" id="IPR013525">
    <property type="entry name" value="ABC2_TM"/>
</dbReference>